<dbReference type="InterPro" id="IPR025827">
    <property type="entry name" value="Zn_ribbon_recom_dom"/>
</dbReference>
<dbReference type="InterPro" id="IPR038109">
    <property type="entry name" value="DNA_bind_recomb_sf"/>
</dbReference>
<dbReference type="EMBL" id="CP121310">
    <property type="protein sequence ID" value="WFP95629.1"/>
    <property type="molecule type" value="Genomic_DNA"/>
</dbReference>
<evidence type="ECO:0000313" key="4">
    <source>
        <dbReference type="Proteomes" id="UP001214094"/>
    </source>
</evidence>
<feature type="domain" description="Resolvase/invertase-type recombinase catalytic" evidence="1">
    <location>
        <begin position="2"/>
        <end position="151"/>
    </location>
</feature>
<dbReference type="Gene3D" id="3.90.1750.20">
    <property type="entry name" value="Putative Large Serine Recombinase, Chain B, Domain 2"/>
    <property type="match status" value="1"/>
</dbReference>
<gene>
    <name evidence="3" type="ORF">P4B07_33475</name>
</gene>
<dbReference type="Gene3D" id="3.40.50.1390">
    <property type="entry name" value="Resolvase, N-terminal catalytic domain"/>
    <property type="match status" value="1"/>
</dbReference>
<dbReference type="Proteomes" id="UP001214094">
    <property type="component" value="Plasmid unnamedB"/>
</dbReference>
<organism evidence="3 4">
    <name type="scientific">Ensifer adhaerens</name>
    <name type="common">Sinorhizobium morelense</name>
    <dbReference type="NCBI Taxonomy" id="106592"/>
    <lineage>
        <taxon>Bacteria</taxon>
        <taxon>Pseudomonadati</taxon>
        <taxon>Pseudomonadota</taxon>
        <taxon>Alphaproteobacteria</taxon>
        <taxon>Hyphomicrobiales</taxon>
        <taxon>Rhizobiaceae</taxon>
        <taxon>Sinorhizobium/Ensifer group</taxon>
        <taxon>Ensifer</taxon>
    </lineage>
</organism>
<keyword evidence="3" id="KW-0614">Plasmid</keyword>
<dbReference type="CDD" id="cd00338">
    <property type="entry name" value="Ser_Recombinase"/>
    <property type="match status" value="1"/>
</dbReference>
<dbReference type="PANTHER" id="PTHR30461:SF23">
    <property type="entry name" value="DNA RECOMBINASE-RELATED"/>
    <property type="match status" value="1"/>
</dbReference>
<protein>
    <submittedName>
        <fullName evidence="3">Recombinase family protein</fullName>
    </submittedName>
</protein>
<dbReference type="Pfam" id="PF13408">
    <property type="entry name" value="Zn_ribbon_recom"/>
    <property type="match status" value="1"/>
</dbReference>
<dbReference type="PROSITE" id="PS51737">
    <property type="entry name" value="RECOMBINASE_DNA_BIND"/>
    <property type="match status" value="1"/>
</dbReference>
<dbReference type="InterPro" id="IPR011109">
    <property type="entry name" value="DNA_bind_recombinase_dom"/>
</dbReference>
<dbReference type="Pfam" id="PF00239">
    <property type="entry name" value="Resolvase"/>
    <property type="match status" value="1"/>
</dbReference>
<name>A0ABY8HU17_ENSAD</name>
<dbReference type="SUPFAM" id="SSF53041">
    <property type="entry name" value="Resolvase-like"/>
    <property type="match status" value="1"/>
</dbReference>
<dbReference type="InterPro" id="IPR006119">
    <property type="entry name" value="Resolv_N"/>
</dbReference>
<evidence type="ECO:0000259" key="1">
    <source>
        <dbReference type="PROSITE" id="PS51736"/>
    </source>
</evidence>
<dbReference type="Pfam" id="PF07508">
    <property type="entry name" value="Recombinase"/>
    <property type="match status" value="1"/>
</dbReference>
<evidence type="ECO:0000259" key="2">
    <source>
        <dbReference type="PROSITE" id="PS51737"/>
    </source>
</evidence>
<geneLocation type="plasmid" evidence="3 4">
    <name>unnamedB</name>
</geneLocation>
<dbReference type="PANTHER" id="PTHR30461">
    <property type="entry name" value="DNA-INVERTASE FROM LAMBDOID PROPHAGE"/>
    <property type="match status" value="1"/>
</dbReference>
<feature type="domain" description="Recombinase" evidence="2">
    <location>
        <begin position="150"/>
        <end position="293"/>
    </location>
</feature>
<reference evidence="3 4" key="1">
    <citation type="submission" date="2023-03" db="EMBL/GenBank/DDBJ databases">
        <title>Comparative genome and transcriptome analysis combination mining strategies for increasing vitamin B12 production of Ensifer adhaerens strain.</title>
        <authorList>
            <person name="Yongheng L."/>
        </authorList>
    </citation>
    <scope>NUCLEOTIDE SEQUENCE [LARGE SCALE GENOMIC DNA]</scope>
    <source>
        <strain evidence="3 4">Casida A-T305</strain>
        <plasmid evidence="3 4">unnamedB</plasmid>
    </source>
</reference>
<sequence length="566" mass="63203">MRAVSYARYSTDLQRPESVEDQFRVCRDLTARQKWEEVGTYHDAAISGDNMILRPGIQQLIMDAKRGKFDVVVAEALDRISRDQADLANLFKLLKFHNVAMHTLSEGAITPMHVGFKGTMNAIFLDDLVAKIRRGLRGRVVSGYSGGGNCYGYNVIRNLSATGDLLCGEREINEEQANIIRRIFREFAAGVSPTEIARRLNEERIPGPRGTSWSDGTIRGQGGRGTGILNNEMYLGRRIWNRLRYIKDPETGKRVSRKNPPGEWVVSEVPELRIVDDDLWQAVKERQREIAERMANTIAGVRAYHAQNKLNAARRPKSLLSGLIVCGCCGGPFSLRGGGRYACSNHISKCTCTNSRSIPREVLERRVLIGIKDQLMDEGAVAEAVHACEVETNRLRQEGRAHSASWEREMAMVKKQIGHVLEAVADGMHHTSLKEKLTSLETRRDELAEYLTQVEVSYAVRNIPQNASKIYASKVEQLLDALHQPEERSAAREAIRYLIEKIVLTPGPNGGDMDAVLYGDLGTILGWTNLKPIEKPSKTDFMAMRRMTVSESVVAGAGFEPAAFRL</sequence>
<dbReference type="InterPro" id="IPR036162">
    <property type="entry name" value="Resolvase-like_N_sf"/>
</dbReference>
<proteinExistence type="predicted"/>
<dbReference type="InterPro" id="IPR050639">
    <property type="entry name" value="SSR_resolvase"/>
</dbReference>
<dbReference type="PROSITE" id="PS51736">
    <property type="entry name" value="RECOMBINASES_3"/>
    <property type="match status" value="1"/>
</dbReference>
<dbReference type="GeneID" id="29522789"/>
<dbReference type="RefSeq" id="WP_082936647.1">
    <property type="nucleotide sequence ID" value="NZ_CP015882.1"/>
</dbReference>
<dbReference type="SMART" id="SM00857">
    <property type="entry name" value="Resolvase"/>
    <property type="match status" value="1"/>
</dbReference>
<keyword evidence="4" id="KW-1185">Reference proteome</keyword>
<evidence type="ECO:0000313" key="3">
    <source>
        <dbReference type="EMBL" id="WFP95629.1"/>
    </source>
</evidence>
<accession>A0ABY8HU17</accession>